<dbReference type="PANTHER" id="PTHR47968">
    <property type="entry name" value="CENTROMERE PROTEIN E"/>
    <property type="match status" value="1"/>
</dbReference>
<feature type="coiled-coil region" evidence="1">
    <location>
        <begin position="93"/>
        <end position="120"/>
    </location>
</feature>
<evidence type="ECO:0000256" key="2">
    <source>
        <dbReference type="SAM" id="MobiDB-lite"/>
    </source>
</evidence>
<organism evidence="3 4">
    <name type="scientific">Cymbomonas tetramitiformis</name>
    <dbReference type="NCBI Taxonomy" id="36881"/>
    <lineage>
        <taxon>Eukaryota</taxon>
        <taxon>Viridiplantae</taxon>
        <taxon>Chlorophyta</taxon>
        <taxon>Pyramimonadophyceae</taxon>
        <taxon>Pyramimonadales</taxon>
        <taxon>Pyramimonadaceae</taxon>
        <taxon>Cymbomonas</taxon>
    </lineage>
</organism>
<evidence type="ECO:0000256" key="1">
    <source>
        <dbReference type="SAM" id="Coils"/>
    </source>
</evidence>
<evidence type="ECO:0000313" key="4">
    <source>
        <dbReference type="Proteomes" id="UP001190700"/>
    </source>
</evidence>
<feature type="compositionally biased region" description="Gly residues" evidence="2">
    <location>
        <begin position="518"/>
        <end position="528"/>
    </location>
</feature>
<feature type="compositionally biased region" description="Basic and acidic residues" evidence="2">
    <location>
        <begin position="433"/>
        <end position="444"/>
    </location>
</feature>
<keyword evidence="4" id="KW-1185">Reference proteome</keyword>
<protein>
    <recommendedName>
        <fullName evidence="5">Kinesin motor domain-containing protein</fullName>
    </recommendedName>
</protein>
<feature type="compositionally biased region" description="Basic and acidic residues" evidence="2">
    <location>
        <begin position="643"/>
        <end position="700"/>
    </location>
</feature>
<dbReference type="InterPro" id="IPR027640">
    <property type="entry name" value="Kinesin-like_fam"/>
</dbReference>
<keyword evidence="1" id="KW-0175">Coiled coil</keyword>
<evidence type="ECO:0000313" key="3">
    <source>
        <dbReference type="EMBL" id="KAK3272889.1"/>
    </source>
</evidence>
<feature type="compositionally biased region" description="Basic residues" evidence="2">
    <location>
        <begin position="550"/>
        <end position="561"/>
    </location>
</feature>
<dbReference type="PANTHER" id="PTHR47968:SF29">
    <property type="entry name" value="KINESIN-LIKE PROTEIN"/>
    <property type="match status" value="1"/>
</dbReference>
<dbReference type="InterPro" id="IPR027417">
    <property type="entry name" value="P-loop_NTPase"/>
</dbReference>
<dbReference type="EMBL" id="LGRX02008741">
    <property type="protein sequence ID" value="KAK3272889.1"/>
    <property type="molecule type" value="Genomic_DNA"/>
</dbReference>
<evidence type="ECO:0008006" key="5">
    <source>
        <dbReference type="Google" id="ProtNLM"/>
    </source>
</evidence>
<feature type="region of interest" description="Disordered" evidence="2">
    <location>
        <begin position="344"/>
        <end position="778"/>
    </location>
</feature>
<dbReference type="GO" id="GO:0007018">
    <property type="term" value="P:microtubule-based movement"/>
    <property type="evidence" value="ECO:0007669"/>
    <property type="project" value="InterPro"/>
</dbReference>
<dbReference type="Proteomes" id="UP001190700">
    <property type="component" value="Unassembled WGS sequence"/>
</dbReference>
<feature type="compositionally biased region" description="Polar residues" evidence="2">
    <location>
        <begin position="726"/>
        <end position="741"/>
    </location>
</feature>
<comment type="caution">
    <text evidence="3">The sequence shown here is derived from an EMBL/GenBank/DDBJ whole genome shotgun (WGS) entry which is preliminary data.</text>
</comment>
<gene>
    <name evidence="3" type="ORF">CYMTET_18839</name>
</gene>
<dbReference type="Gene3D" id="1.20.58.1980">
    <property type="match status" value="1"/>
</dbReference>
<accession>A0AAE0G7G3</accession>
<dbReference type="GO" id="GO:0003777">
    <property type="term" value="F:microtubule motor activity"/>
    <property type="evidence" value="ECO:0007669"/>
    <property type="project" value="InterPro"/>
</dbReference>
<feature type="compositionally biased region" description="Basic and acidic residues" evidence="2">
    <location>
        <begin position="529"/>
        <end position="539"/>
    </location>
</feature>
<name>A0AAE0G7G3_9CHLO</name>
<reference evidence="3 4" key="1">
    <citation type="journal article" date="2015" name="Genome Biol. Evol.">
        <title>Comparative Genomics of a Bacterivorous Green Alga Reveals Evolutionary Causalities and Consequences of Phago-Mixotrophic Mode of Nutrition.</title>
        <authorList>
            <person name="Burns J.A."/>
            <person name="Paasch A."/>
            <person name="Narechania A."/>
            <person name="Kim E."/>
        </authorList>
    </citation>
    <scope>NUCLEOTIDE SEQUENCE [LARGE SCALE GENOMIC DNA]</scope>
    <source>
        <strain evidence="3 4">PLY_AMNH</strain>
    </source>
</reference>
<proteinExistence type="predicted"/>
<feature type="compositionally biased region" description="Low complexity" evidence="2">
    <location>
        <begin position="344"/>
        <end position="354"/>
    </location>
</feature>
<sequence length="778" mass="85125">MKEQKESPGEPFIGGGQRGSLSCCYGTRLRALPTHAGTARAIAYSQSVIDYFNHCQIAFVGYQNTINTLKYADRAKEIKTHVSTNIHTVESHVTEYQRIISELQGEVSHLREALAEKEELLAEEGQGQKGGGMPSGEQALWQVLEQLSEQLQANAKERVNLQKAVFELQDQNMGNQCEVANLDRTLQDLHGLGLPEEHPEVSIARSRWKDLQEAMAANGEEGERLRQDITNLEKGRESLQAKQKDVLERLGRDALEPASNDEILVLATQNCMAQAQMTELEFQVAVRDSMISQQRLAFIHMINVLEDDMGMDRRRMLDLAHSNSKGIPGAEALCRILEQELHSMPRTPTMRRPPGSQETQEHDSSPWGGGGGKGGSSRIRARDGIEILEAEDDGRSHAGVRDSTYGAPSAAVGSTRAAPRQLPIGSSGQHLGRSPEPRPGEYMREAWGSDGASGLQRIGGASPQLRHGAHGDRHPNARSASPGVQDKGPGEPPLEEEALEEDRQGERPSLASRRASQGEGGGRGGQGGGERRSSIRPDEAGTSTESGQHPQHRISAARHPGRASSHQAHDHALAPAGRPSTHMPRSSPLNVLPAKSVTAIQAEGPGWQPLPSSQPPPTLRSHAMPPSPRYVDDTGVSEALNISHDEQRSHGYHDEQRASESHHRSQGYHDEQRSQGYYDEQRSQGYHDEQRSQGYHDEQRSQGYFEDQGINRAQQRLGSGEVPPESANQNQSVHAKSTASKRNIPAHPKTSATTPEKSPGKRGNAFDRFFKSMFSGNS</sequence>
<dbReference type="AlphaFoldDB" id="A0AAE0G7G3"/>
<dbReference type="SUPFAM" id="SSF52540">
    <property type="entry name" value="P-loop containing nucleoside triphosphate hydrolases"/>
    <property type="match status" value="1"/>
</dbReference>